<evidence type="ECO:0000256" key="2">
    <source>
        <dbReference type="ARBA" id="ARBA00022679"/>
    </source>
</evidence>
<keyword evidence="3" id="KW-0732">Signal</keyword>
<dbReference type="CDD" id="cd14066">
    <property type="entry name" value="STKc_IRAK"/>
    <property type="match status" value="1"/>
</dbReference>
<keyword evidence="5 10" id="KW-0547">Nucleotide-binding</keyword>
<evidence type="ECO:0000256" key="1">
    <source>
        <dbReference type="ARBA" id="ARBA00022527"/>
    </source>
</evidence>
<accession>A0AAU9NGR3</accession>
<dbReference type="InterPro" id="IPR002902">
    <property type="entry name" value="GNK2"/>
</dbReference>
<comment type="caution">
    <text evidence="15">The sequence shown here is derived from an EMBL/GenBank/DDBJ whole genome shotgun (WGS) entry which is preliminary data.</text>
</comment>
<dbReference type="AlphaFoldDB" id="A0AAU9NGR3"/>
<gene>
    <name evidence="15" type="ORF">LVIROSA_LOCUS23373</name>
</gene>
<organism evidence="15 16">
    <name type="scientific">Lactuca virosa</name>
    <dbReference type="NCBI Taxonomy" id="75947"/>
    <lineage>
        <taxon>Eukaryota</taxon>
        <taxon>Viridiplantae</taxon>
        <taxon>Streptophyta</taxon>
        <taxon>Embryophyta</taxon>
        <taxon>Tracheophyta</taxon>
        <taxon>Spermatophyta</taxon>
        <taxon>Magnoliopsida</taxon>
        <taxon>eudicotyledons</taxon>
        <taxon>Gunneridae</taxon>
        <taxon>Pentapetalae</taxon>
        <taxon>asterids</taxon>
        <taxon>campanulids</taxon>
        <taxon>Asterales</taxon>
        <taxon>Asteraceae</taxon>
        <taxon>Cichorioideae</taxon>
        <taxon>Cichorieae</taxon>
        <taxon>Lactucinae</taxon>
        <taxon>Lactuca</taxon>
    </lineage>
</organism>
<dbReference type="SUPFAM" id="SSF56112">
    <property type="entry name" value="Protein kinase-like (PK-like)"/>
    <property type="match status" value="1"/>
</dbReference>
<dbReference type="SMART" id="SM00220">
    <property type="entry name" value="S_TKc"/>
    <property type="match status" value="1"/>
</dbReference>
<keyword evidence="8" id="KW-0675">Receptor</keyword>
<keyword evidence="9" id="KW-0325">Glycoprotein</keyword>
<dbReference type="PROSITE" id="PS51473">
    <property type="entry name" value="GNK2"/>
    <property type="match status" value="2"/>
</dbReference>
<dbReference type="GO" id="GO:0005524">
    <property type="term" value="F:ATP binding"/>
    <property type="evidence" value="ECO:0007669"/>
    <property type="project" value="UniProtKB-UniRule"/>
</dbReference>
<feature type="binding site" evidence="10">
    <location>
        <position position="368"/>
    </location>
    <ligand>
        <name>ATP</name>
        <dbReference type="ChEBI" id="CHEBI:30616"/>
    </ligand>
</feature>
<sequence length="680" mass="74636">MGKRTHTPIGGLGFMIRWLAVILLVIMADTVTSQSSKRSNTLIRSYCSKYGVLNEEFFSRNLNTTISSLRRQLSSATIYEAVARTIINGDSVYGLALCRGYLSTSECLNCFDIAVTGVRVCGIVNGGRVIYDDCELRYENYNFYIEANVRGNVGVCGNKTSTQPAFQETVKELISDLRFATPRTSNFYAASARRVKGNNVAVYAIAQCNLNISQPVCAECLSVRTTTLSGCLPNTFGRAIDAGCFMRYSSTAFFRNNQTIDLTPFLKDGRISIPKGAIIGGVLGGVTIMLIVLVVVYLLWHVSTKSSDHQQDKSTGATELLQGPMAYNFNDLVIATNNFSIEQKLGEGAFGEVYKGTLLNGEVVAIKKTSMSSRGRKTDFDNELKIISNVHHRHLMRLLGYCNKDPHMFLVLEFMENGSLDNFLYGEKRGSLNWKQWFEIIFGIARGLAYLHEQYHVTVVHGDIKSSNILLDNEFQPKISDFCLVRLLPENKTHISTKVAGTFGYVAPEYAIHGHVSEKVDTYSFGVLVLEIISGRSCTEGIGNGSVVNNLVDYAWNLYQNGIHENLCDLKLDLTEYLQDVKKIIELSLMCTQSPASTRPSMSEVVLVLSDRSPEQISPMTSTYKEPHVSISLDTSTYTTPRTTSNATTSTVQLSGASGSGKEGAGGGSGSHDQSATKGG</sequence>
<feature type="domain" description="Gnk2-homologous" evidence="14">
    <location>
        <begin position="40"/>
        <end position="143"/>
    </location>
</feature>
<dbReference type="CDD" id="cd23509">
    <property type="entry name" value="Gnk2-like"/>
    <property type="match status" value="2"/>
</dbReference>
<dbReference type="Gene3D" id="3.30.430.20">
    <property type="entry name" value="Gnk2 domain, C-X8-C-X2-C motif"/>
    <property type="match status" value="2"/>
</dbReference>
<dbReference type="Gene3D" id="3.30.200.20">
    <property type="entry name" value="Phosphorylase Kinase, domain 1"/>
    <property type="match status" value="1"/>
</dbReference>
<evidence type="ECO:0000256" key="5">
    <source>
        <dbReference type="ARBA" id="ARBA00022741"/>
    </source>
</evidence>
<dbReference type="InterPro" id="IPR001245">
    <property type="entry name" value="Ser-Thr/Tyr_kinase_cat_dom"/>
</dbReference>
<protein>
    <recommendedName>
        <fullName evidence="17">Cysteine-rich receptor-like protein kinase 2</fullName>
    </recommendedName>
</protein>
<dbReference type="GO" id="GO:0004674">
    <property type="term" value="F:protein serine/threonine kinase activity"/>
    <property type="evidence" value="ECO:0007669"/>
    <property type="project" value="UniProtKB-KW"/>
</dbReference>
<dbReference type="InterPro" id="IPR008271">
    <property type="entry name" value="Ser/Thr_kinase_AS"/>
</dbReference>
<keyword evidence="16" id="KW-1185">Reference proteome</keyword>
<evidence type="ECO:0000256" key="3">
    <source>
        <dbReference type="ARBA" id="ARBA00022729"/>
    </source>
</evidence>
<dbReference type="InterPro" id="IPR000719">
    <property type="entry name" value="Prot_kinase_dom"/>
</dbReference>
<dbReference type="FunFam" id="1.10.510.10:FF:000336">
    <property type="entry name" value="Cysteine-rich receptor-like protein kinase 2"/>
    <property type="match status" value="1"/>
</dbReference>
<dbReference type="Gene3D" id="1.10.510.10">
    <property type="entry name" value="Transferase(Phosphotransferase) domain 1"/>
    <property type="match status" value="1"/>
</dbReference>
<keyword evidence="12" id="KW-0472">Membrane</keyword>
<name>A0AAU9NGR3_9ASTR</name>
<dbReference type="Pfam" id="PF01657">
    <property type="entry name" value="Stress-antifung"/>
    <property type="match status" value="2"/>
</dbReference>
<evidence type="ECO:0000256" key="12">
    <source>
        <dbReference type="SAM" id="Phobius"/>
    </source>
</evidence>
<dbReference type="Proteomes" id="UP001157418">
    <property type="component" value="Unassembled WGS sequence"/>
</dbReference>
<dbReference type="InterPro" id="IPR017441">
    <property type="entry name" value="Protein_kinase_ATP_BS"/>
</dbReference>
<keyword evidence="6" id="KW-0418">Kinase</keyword>
<keyword evidence="1" id="KW-0723">Serine/threonine-protein kinase</keyword>
<feature type="domain" description="Gnk2-homologous" evidence="14">
    <location>
        <begin position="148"/>
        <end position="253"/>
    </location>
</feature>
<evidence type="ECO:0000256" key="7">
    <source>
        <dbReference type="ARBA" id="ARBA00022840"/>
    </source>
</evidence>
<feature type="region of interest" description="Disordered" evidence="11">
    <location>
        <begin position="635"/>
        <end position="680"/>
    </location>
</feature>
<dbReference type="PROSITE" id="PS00107">
    <property type="entry name" value="PROTEIN_KINASE_ATP"/>
    <property type="match status" value="1"/>
</dbReference>
<dbReference type="InterPro" id="IPR038408">
    <property type="entry name" value="GNK2_sf"/>
</dbReference>
<feature type="compositionally biased region" description="Low complexity" evidence="11">
    <location>
        <begin position="635"/>
        <end position="657"/>
    </location>
</feature>
<evidence type="ECO:0000256" key="8">
    <source>
        <dbReference type="ARBA" id="ARBA00023170"/>
    </source>
</evidence>
<evidence type="ECO:0000256" key="9">
    <source>
        <dbReference type="ARBA" id="ARBA00023180"/>
    </source>
</evidence>
<dbReference type="PROSITE" id="PS00108">
    <property type="entry name" value="PROTEIN_KINASE_ST"/>
    <property type="match status" value="1"/>
</dbReference>
<dbReference type="EMBL" id="CAKMRJ010004445">
    <property type="protein sequence ID" value="CAH1437029.1"/>
    <property type="molecule type" value="Genomic_DNA"/>
</dbReference>
<feature type="compositionally biased region" description="Gly residues" evidence="11">
    <location>
        <begin position="658"/>
        <end position="670"/>
    </location>
</feature>
<evidence type="ECO:0000259" key="14">
    <source>
        <dbReference type="PROSITE" id="PS51473"/>
    </source>
</evidence>
<keyword evidence="12" id="KW-1133">Transmembrane helix</keyword>
<dbReference type="PROSITE" id="PS50011">
    <property type="entry name" value="PROTEIN_KINASE_DOM"/>
    <property type="match status" value="1"/>
</dbReference>
<evidence type="ECO:0000313" key="15">
    <source>
        <dbReference type="EMBL" id="CAH1437029.1"/>
    </source>
</evidence>
<evidence type="ECO:0000256" key="4">
    <source>
        <dbReference type="ARBA" id="ARBA00022737"/>
    </source>
</evidence>
<evidence type="ECO:0000259" key="13">
    <source>
        <dbReference type="PROSITE" id="PS50011"/>
    </source>
</evidence>
<evidence type="ECO:0000256" key="10">
    <source>
        <dbReference type="PROSITE-ProRule" id="PRU10141"/>
    </source>
</evidence>
<keyword evidence="2" id="KW-0808">Transferase</keyword>
<dbReference type="InterPro" id="IPR011009">
    <property type="entry name" value="Kinase-like_dom_sf"/>
</dbReference>
<evidence type="ECO:0000256" key="6">
    <source>
        <dbReference type="ARBA" id="ARBA00022777"/>
    </source>
</evidence>
<feature type="transmembrane region" description="Helical" evidence="12">
    <location>
        <begin position="12"/>
        <end position="31"/>
    </location>
</feature>
<dbReference type="InterPro" id="IPR052059">
    <property type="entry name" value="CR_Ser/Thr_kinase"/>
</dbReference>
<feature type="transmembrane region" description="Helical" evidence="12">
    <location>
        <begin position="277"/>
        <end position="300"/>
    </location>
</feature>
<keyword evidence="12" id="KW-0812">Transmembrane</keyword>
<keyword evidence="7 10" id="KW-0067">ATP-binding</keyword>
<feature type="domain" description="Protein kinase" evidence="13">
    <location>
        <begin position="339"/>
        <end position="621"/>
    </location>
</feature>
<keyword evidence="4" id="KW-0677">Repeat</keyword>
<dbReference type="PANTHER" id="PTHR47973">
    <property type="entry name" value="CYSTEINE-RICH RECEPTOR-LIKE PROTEIN KINASE 3"/>
    <property type="match status" value="1"/>
</dbReference>
<evidence type="ECO:0008006" key="17">
    <source>
        <dbReference type="Google" id="ProtNLM"/>
    </source>
</evidence>
<proteinExistence type="predicted"/>
<dbReference type="Pfam" id="PF07714">
    <property type="entry name" value="PK_Tyr_Ser-Thr"/>
    <property type="match status" value="1"/>
</dbReference>
<evidence type="ECO:0000313" key="16">
    <source>
        <dbReference type="Proteomes" id="UP001157418"/>
    </source>
</evidence>
<evidence type="ECO:0000256" key="11">
    <source>
        <dbReference type="SAM" id="MobiDB-lite"/>
    </source>
</evidence>
<reference evidence="15 16" key="1">
    <citation type="submission" date="2022-01" db="EMBL/GenBank/DDBJ databases">
        <authorList>
            <person name="Xiong W."/>
            <person name="Schranz E."/>
        </authorList>
    </citation>
    <scope>NUCLEOTIDE SEQUENCE [LARGE SCALE GENOMIC DNA]</scope>
</reference>